<dbReference type="VEuPathDB" id="TriTrypDB:Tc_MARK_6571"/>
<dbReference type="VEuPathDB" id="TriTrypDB:TCSYLVIO_007408"/>
<dbReference type="VEuPathDB" id="TriTrypDB:C3747_9g215"/>
<dbReference type="Proteomes" id="UP000246078">
    <property type="component" value="Unassembled WGS sequence"/>
</dbReference>
<evidence type="ECO:0000259" key="2">
    <source>
        <dbReference type="Pfam" id="PF00134"/>
    </source>
</evidence>
<dbReference type="VEuPathDB" id="TriTrypDB:TcG_05072"/>
<dbReference type="Gene3D" id="1.10.472.10">
    <property type="entry name" value="Cyclin-like"/>
    <property type="match status" value="1"/>
</dbReference>
<dbReference type="VEuPathDB" id="TriTrypDB:TcYC6_0074920"/>
<evidence type="ECO:0000256" key="1">
    <source>
        <dbReference type="SAM" id="MobiDB-lite"/>
    </source>
</evidence>
<proteinExistence type="predicted"/>
<dbReference type="EMBL" id="PRFC01000009">
    <property type="protein sequence ID" value="PWV19708.1"/>
    <property type="molecule type" value="Genomic_DNA"/>
</dbReference>
<gene>
    <name evidence="3" type="ORF">C3747_9g215</name>
</gene>
<accession>A0A2V2XFQ8</accession>
<dbReference type="VEuPathDB" id="TriTrypDB:C4B63_19g171"/>
<protein>
    <recommendedName>
        <fullName evidence="2">Cyclin N-terminal domain-containing protein</fullName>
    </recommendedName>
</protein>
<feature type="compositionally biased region" description="Low complexity" evidence="1">
    <location>
        <begin position="344"/>
        <end position="354"/>
    </location>
</feature>
<organism evidence="3 4">
    <name type="scientific">Trypanosoma cruzi</name>
    <dbReference type="NCBI Taxonomy" id="5693"/>
    <lineage>
        <taxon>Eukaryota</taxon>
        <taxon>Discoba</taxon>
        <taxon>Euglenozoa</taxon>
        <taxon>Kinetoplastea</taxon>
        <taxon>Metakinetoplastina</taxon>
        <taxon>Trypanosomatida</taxon>
        <taxon>Trypanosomatidae</taxon>
        <taxon>Trypanosoma</taxon>
        <taxon>Schizotrypanum</taxon>
    </lineage>
</organism>
<dbReference type="VEuPathDB" id="TriTrypDB:BCY84_03187"/>
<feature type="domain" description="Cyclin N-terminal" evidence="2">
    <location>
        <begin position="420"/>
        <end position="552"/>
    </location>
</feature>
<sequence>MTGEFFDARANDYIVTTHETLEEDFVVCALMLFFVLHLKKAGWSGENLDVALSVYMRSFFFFFFFERRNPFNEHSSEFVCVCVYYYLRGTCTYVCFFDLFSWDVLQDKKGKMQEEHGKAVGQNGIMRKEDVMKNTHETILSLCRKILGDPTVTRRAQLPCLSFLWGLPWTEPLIFIYEGDSWPSVIYPCHLFEVSGGFLPVAANNGATAIQHASLTNFETGASGISIEDEDYAIKVSRFELVGTVFSFESYRIFSRNTSQLNPSMKPEYNRPVSSAVIRVITNESGTPSDEKAATHRIMQLKRRELWQIFFYSFIPLIGVTREHLEKRWSSCLTNGLSQSDMESGGISSSAHSSQALNEERSLVSPNHHPGISIFHASTRQSSTLKANSLKFNDGIKNSAASFLTTEGAERNSDFSLRWDIFRHLFDQEERYRTDVERCWGYWTNGWDKVNRFDVVDSIDCIITSLGGSREAAHVAATYLDAFVCMSQTVVRDATYFSGVLLACAMLSCKQVDRFFPSIKAFLRYLRPQHSITATDFHRYEMHVLKTLNFCLQPVTSLEIVEVLLYLCGGPAAQQDAERRYRLRELKRWNDGACGGGGGGNNNVYDNNANNNEKNTSDGYRKWTDDSFTNTYHLRWNDLCKLAHFIADLMIRNTRAQEFRHTIMGLAIVAIAAEKTSWVLPAPLVELLPESCRVSIHAGEKAELDCESYELLVRYAATMRCRCEQDGTETDAVSPLWRALALVHECCEEFGTGEQIANSVLQRRYNINHAAVMSGGF</sequence>
<evidence type="ECO:0000313" key="3">
    <source>
        <dbReference type="EMBL" id="PWV19708.1"/>
    </source>
</evidence>
<dbReference type="VEuPathDB" id="TriTrypDB:TcBrA4_0056410"/>
<dbReference type="SUPFAM" id="SSF47954">
    <property type="entry name" value="Cyclin-like"/>
    <property type="match status" value="1"/>
</dbReference>
<dbReference type="InterPro" id="IPR006671">
    <property type="entry name" value="Cyclin_N"/>
</dbReference>
<name>A0A2V2XFQ8_TRYCR</name>
<dbReference type="Pfam" id="PF00134">
    <property type="entry name" value="Cyclin_N"/>
    <property type="match status" value="1"/>
</dbReference>
<dbReference type="VEuPathDB" id="TriTrypDB:ECC02_003594"/>
<reference evidence="3 4" key="1">
    <citation type="journal article" date="2018" name="Microb. Genom.">
        <title>Expanding an expanded genome: long-read sequencing of Trypanosoma cruzi.</title>
        <authorList>
            <person name="Berna L."/>
            <person name="Rodriguez M."/>
            <person name="Chiribao M.L."/>
            <person name="Parodi-Talice A."/>
            <person name="Pita S."/>
            <person name="Rijo G."/>
            <person name="Alvarez-Valin F."/>
            <person name="Robello C."/>
        </authorList>
    </citation>
    <scope>NUCLEOTIDE SEQUENCE [LARGE SCALE GENOMIC DNA]</scope>
    <source>
        <strain evidence="3 4">TCC</strain>
    </source>
</reference>
<dbReference type="VEuPathDB" id="TriTrypDB:TcCLB.506925.170"/>
<dbReference type="VEuPathDB" id="TriTrypDB:TCDM_01985"/>
<comment type="caution">
    <text evidence="3">The sequence shown here is derived from an EMBL/GenBank/DDBJ whole genome shotgun (WGS) entry which is preliminary data.</text>
</comment>
<dbReference type="InterPro" id="IPR036915">
    <property type="entry name" value="Cyclin-like_sf"/>
</dbReference>
<dbReference type="AlphaFoldDB" id="A0A2V2XFQ8"/>
<dbReference type="VEuPathDB" id="TriTrypDB:TcCL_ESM12606"/>
<feature type="region of interest" description="Disordered" evidence="1">
    <location>
        <begin position="343"/>
        <end position="362"/>
    </location>
</feature>
<evidence type="ECO:0000313" key="4">
    <source>
        <dbReference type="Proteomes" id="UP000246078"/>
    </source>
</evidence>